<keyword evidence="4" id="KW-0064">Aspartyl protease</keyword>
<sequence>MFKLLVFLTVCAAVVSANLVRVPIYKNPNFRRTRSAVRTETAFLRAKYNVSSALRSATEELDNDFNLEYYGIISIGTPAQEFLVLFDTGSSNLWVPSSTCPTSNEACQSHNQYDSSASSTYVANGEAFSIEYGSGSLSGFLSQDTVRVAGLTISNQVFAEAVQEPGTTFVNSNFDGILGMGYQTISIDDVVPPFYNMWTQGLISSDVFSFYLARNGTSSEGGQMILGGSDSSLYEGSLTYVSVSTQGYWQFSLGGATIGGQTMCSNGCQAIADTGTSLIVAPYSAYSVFMSVVDPDGDELVDCSLIDSLPDMEFVIGGTTFSVPASQYILNEYGECSPAVSYIGTDFWILGDIFLGLYYSEYDMGNNRIGFAPVA</sequence>
<evidence type="ECO:0000256" key="4">
    <source>
        <dbReference type="RuleBase" id="RU000454"/>
    </source>
</evidence>
<dbReference type="InterPro" id="IPR033121">
    <property type="entry name" value="PEPTIDASE_A1"/>
</dbReference>
<dbReference type="InterPro" id="IPR021109">
    <property type="entry name" value="Peptidase_aspartic_dom_sf"/>
</dbReference>
<dbReference type="Proteomes" id="UP000606786">
    <property type="component" value="Unassembled WGS sequence"/>
</dbReference>
<keyword evidence="8" id="KW-1185">Reference proteome</keyword>
<comment type="caution">
    <text evidence="7">The sequence shown here is derived from an EMBL/GenBank/DDBJ whole genome shotgun (WGS) entry which is preliminary data.</text>
</comment>
<keyword evidence="4" id="KW-0645">Protease</keyword>
<gene>
    <name evidence="7" type="ORF">CCAP1982_LOCUS10894</name>
</gene>
<evidence type="ECO:0000256" key="2">
    <source>
        <dbReference type="PIRSR" id="PIRSR601461-1"/>
    </source>
</evidence>
<feature type="active site" evidence="2">
    <location>
        <position position="273"/>
    </location>
</feature>
<keyword evidence="3" id="KW-1015">Disulfide bond</keyword>
<dbReference type="PROSITE" id="PS00141">
    <property type="entry name" value="ASP_PROTEASE"/>
    <property type="match status" value="2"/>
</dbReference>
<feature type="chain" id="PRO_5032589031" evidence="5">
    <location>
        <begin position="18"/>
        <end position="375"/>
    </location>
</feature>
<dbReference type="SUPFAM" id="SSF50630">
    <property type="entry name" value="Acid proteases"/>
    <property type="match status" value="1"/>
</dbReference>
<protein>
    <submittedName>
        <fullName evidence="7">(Mediterranean fruit fly) hypothetical protein</fullName>
    </submittedName>
</protein>
<dbReference type="InterPro" id="IPR001461">
    <property type="entry name" value="Aspartic_peptidase_A1"/>
</dbReference>
<dbReference type="AlphaFoldDB" id="A0A811UTA5"/>
<evidence type="ECO:0000256" key="3">
    <source>
        <dbReference type="PIRSR" id="PIRSR601461-2"/>
    </source>
</evidence>
<feature type="active site" evidence="2">
    <location>
        <position position="87"/>
    </location>
</feature>
<dbReference type="GO" id="GO:0004190">
    <property type="term" value="F:aspartic-type endopeptidase activity"/>
    <property type="evidence" value="ECO:0007669"/>
    <property type="project" value="UniProtKB-KW"/>
</dbReference>
<feature type="disulfide bond" evidence="3">
    <location>
        <begin position="303"/>
        <end position="336"/>
    </location>
</feature>
<reference evidence="7" key="1">
    <citation type="submission" date="2020-11" db="EMBL/GenBank/DDBJ databases">
        <authorList>
            <person name="Whitehead M."/>
        </authorList>
    </citation>
    <scope>NUCLEOTIDE SEQUENCE</scope>
    <source>
        <strain evidence="7">EGII</strain>
    </source>
</reference>
<proteinExistence type="inferred from homology"/>
<evidence type="ECO:0000313" key="7">
    <source>
        <dbReference type="EMBL" id="CAD7002402.1"/>
    </source>
</evidence>
<name>A0A811UTA5_CERCA</name>
<feature type="disulfide bond" evidence="3">
    <location>
        <begin position="264"/>
        <end position="268"/>
    </location>
</feature>
<feature type="domain" description="Peptidase A1" evidence="6">
    <location>
        <begin position="69"/>
        <end position="372"/>
    </location>
</feature>
<comment type="similarity">
    <text evidence="1 4">Belongs to the peptidase A1 family.</text>
</comment>
<feature type="signal peptide" evidence="5">
    <location>
        <begin position="1"/>
        <end position="17"/>
    </location>
</feature>
<dbReference type="EMBL" id="CAJHJT010000034">
    <property type="protein sequence ID" value="CAD7002402.1"/>
    <property type="molecule type" value="Genomic_DNA"/>
</dbReference>
<keyword evidence="4" id="KW-0378">Hydrolase</keyword>
<dbReference type="GO" id="GO:0005764">
    <property type="term" value="C:lysosome"/>
    <property type="evidence" value="ECO:0007669"/>
    <property type="project" value="TreeGrafter"/>
</dbReference>
<dbReference type="PANTHER" id="PTHR47966:SF51">
    <property type="entry name" value="BETA-SITE APP-CLEAVING ENZYME, ISOFORM A-RELATED"/>
    <property type="match status" value="1"/>
</dbReference>
<evidence type="ECO:0000259" key="6">
    <source>
        <dbReference type="PROSITE" id="PS51767"/>
    </source>
</evidence>
<dbReference type="GO" id="GO:0006508">
    <property type="term" value="P:proteolysis"/>
    <property type="evidence" value="ECO:0007669"/>
    <property type="project" value="UniProtKB-KW"/>
</dbReference>
<dbReference type="PANTHER" id="PTHR47966">
    <property type="entry name" value="BETA-SITE APP-CLEAVING ENZYME, ISOFORM A-RELATED"/>
    <property type="match status" value="1"/>
</dbReference>
<dbReference type="PRINTS" id="PR00792">
    <property type="entry name" value="PEPSIN"/>
</dbReference>
<dbReference type="FunFam" id="2.40.70.10:FF:000091">
    <property type="entry name" value="GG22202"/>
    <property type="match status" value="1"/>
</dbReference>
<organism evidence="7 8">
    <name type="scientific">Ceratitis capitata</name>
    <name type="common">Mediterranean fruit fly</name>
    <name type="synonym">Tephritis capitata</name>
    <dbReference type="NCBI Taxonomy" id="7213"/>
    <lineage>
        <taxon>Eukaryota</taxon>
        <taxon>Metazoa</taxon>
        <taxon>Ecdysozoa</taxon>
        <taxon>Arthropoda</taxon>
        <taxon>Hexapoda</taxon>
        <taxon>Insecta</taxon>
        <taxon>Pterygota</taxon>
        <taxon>Neoptera</taxon>
        <taxon>Endopterygota</taxon>
        <taxon>Diptera</taxon>
        <taxon>Brachycera</taxon>
        <taxon>Muscomorpha</taxon>
        <taxon>Tephritoidea</taxon>
        <taxon>Tephritidae</taxon>
        <taxon>Ceratitis</taxon>
        <taxon>Ceratitis</taxon>
    </lineage>
</organism>
<keyword evidence="5" id="KW-0732">Signal</keyword>
<dbReference type="Pfam" id="PF00026">
    <property type="entry name" value="Asp"/>
    <property type="match status" value="1"/>
</dbReference>
<evidence type="ECO:0000256" key="5">
    <source>
        <dbReference type="SAM" id="SignalP"/>
    </source>
</evidence>
<accession>A0A811UTA5</accession>
<dbReference type="PROSITE" id="PS51767">
    <property type="entry name" value="PEPTIDASE_A1"/>
    <property type="match status" value="1"/>
</dbReference>
<evidence type="ECO:0000313" key="8">
    <source>
        <dbReference type="Proteomes" id="UP000606786"/>
    </source>
</evidence>
<dbReference type="OrthoDB" id="771136at2759"/>
<dbReference type="InterPro" id="IPR001969">
    <property type="entry name" value="Aspartic_peptidase_AS"/>
</dbReference>
<dbReference type="Gene3D" id="2.40.70.10">
    <property type="entry name" value="Acid Proteases"/>
    <property type="match status" value="2"/>
</dbReference>
<feature type="disulfide bond" evidence="3">
    <location>
        <begin position="100"/>
        <end position="107"/>
    </location>
</feature>
<evidence type="ECO:0000256" key="1">
    <source>
        <dbReference type="ARBA" id="ARBA00007447"/>
    </source>
</evidence>